<proteinExistence type="predicted"/>
<comment type="caution">
    <text evidence="1">The sequence shown here is derived from an EMBL/GenBank/DDBJ whole genome shotgun (WGS) entry which is preliminary data.</text>
</comment>
<protein>
    <submittedName>
        <fullName evidence="1">Uncharacterized protein</fullName>
    </submittedName>
</protein>
<dbReference type="EMBL" id="MU006711">
    <property type="protein sequence ID" value="KAF2629146.1"/>
    <property type="molecule type" value="Genomic_DNA"/>
</dbReference>
<organism evidence="1 2">
    <name type="scientific">Macroventuria anomochaeta</name>
    <dbReference type="NCBI Taxonomy" id="301207"/>
    <lineage>
        <taxon>Eukaryota</taxon>
        <taxon>Fungi</taxon>
        <taxon>Dikarya</taxon>
        <taxon>Ascomycota</taxon>
        <taxon>Pezizomycotina</taxon>
        <taxon>Dothideomycetes</taxon>
        <taxon>Pleosporomycetidae</taxon>
        <taxon>Pleosporales</taxon>
        <taxon>Pleosporineae</taxon>
        <taxon>Didymellaceae</taxon>
        <taxon>Macroventuria</taxon>
    </lineage>
</organism>
<accession>A0ACB6S4P6</accession>
<name>A0ACB6S4P6_9PLEO</name>
<gene>
    <name evidence="1" type="ORF">BU25DRAFT_409616</name>
</gene>
<evidence type="ECO:0000313" key="2">
    <source>
        <dbReference type="Proteomes" id="UP000799754"/>
    </source>
</evidence>
<evidence type="ECO:0000313" key="1">
    <source>
        <dbReference type="EMBL" id="KAF2629146.1"/>
    </source>
</evidence>
<reference evidence="1" key="1">
    <citation type="journal article" date="2020" name="Stud. Mycol.">
        <title>101 Dothideomycetes genomes: a test case for predicting lifestyles and emergence of pathogens.</title>
        <authorList>
            <person name="Haridas S."/>
            <person name="Albert R."/>
            <person name="Binder M."/>
            <person name="Bloem J."/>
            <person name="Labutti K."/>
            <person name="Salamov A."/>
            <person name="Andreopoulos B."/>
            <person name="Baker S."/>
            <person name="Barry K."/>
            <person name="Bills G."/>
            <person name="Bluhm B."/>
            <person name="Cannon C."/>
            <person name="Castanera R."/>
            <person name="Culley D."/>
            <person name="Daum C."/>
            <person name="Ezra D."/>
            <person name="Gonzalez J."/>
            <person name="Henrissat B."/>
            <person name="Kuo A."/>
            <person name="Liang C."/>
            <person name="Lipzen A."/>
            <person name="Lutzoni F."/>
            <person name="Magnuson J."/>
            <person name="Mondo S."/>
            <person name="Nolan M."/>
            <person name="Ohm R."/>
            <person name="Pangilinan J."/>
            <person name="Park H.-J."/>
            <person name="Ramirez L."/>
            <person name="Alfaro M."/>
            <person name="Sun H."/>
            <person name="Tritt A."/>
            <person name="Yoshinaga Y."/>
            <person name="Zwiers L.-H."/>
            <person name="Turgeon B."/>
            <person name="Goodwin S."/>
            <person name="Spatafora J."/>
            <person name="Crous P."/>
            <person name="Grigoriev I."/>
        </authorList>
    </citation>
    <scope>NUCLEOTIDE SEQUENCE</scope>
    <source>
        <strain evidence="1">CBS 525.71</strain>
    </source>
</reference>
<dbReference type="Proteomes" id="UP000799754">
    <property type="component" value="Unassembled WGS sequence"/>
</dbReference>
<keyword evidence="2" id="KW-1185">Reference proteome</keyword>
<sequence length="261" mass="28995">MGAQPSSPKPDTTIQVIGAGLPRTGTASFSLALNILLDAPVYHGGTQATLGPPSHIQAWIDLLSRWPPHSPSDTRTIQTHLQNRLDGYAAVTDSPCNGLIPELLTLFPNAMVICTTRDPDAWVKSMATVSNAATLWFLRFVLFWLPGMRHFPAYIDVLRKQWIVLYGQPEPATREHWDRHMAYLKRTVPEDRLVFFDVKDGWEPLCKVLGRDVPGVEFPRINDGKAIEELTMKFIVKGLVRWGAVLLTAGVGVASVVYART</sequence>